<evidence type="ECO:0008006" key="3">
    <source>
        <dbReference type="Google" id="ProtNLM"/>
    </source>
</evidence>
<organism evidence="1 2">
    <name type="scientific">Methyloligella solikamskensis</name>
    <dbReference type="NCBI Taxonomy" id="1177756"/>
    <lineage>
        <taxon>Bacteria</taxon>
        <taxon>Pseudomonadati</taxon>
        <taxon>Pseudomonadota</taxon>
        <taxon>Alphaproteobacteria</taxon>
        <taxon>Hyphomicrobiales</taxon>
        <taxon>Hyphomicrobiaceae</taxon>
        <taxon>Methyloligella</taxon>
    </lineage>
</organism>
<dbReference type="InterPro" id="IPR027417">
    <property type="entry name" value="P-loop_NTPase"/>
</dbReference>
<dbReference type="Proteomes" id="UP001597102">
    <property type="component" value="Unassembled WGS sequence"/>
</dbReference>
<proteinExistence type="predicted"/>
<dbReference type="EMBL" id="JBHTJO010000001">
    <property type="protein sequence ID" value="MFD0987428.1"/>
    <property type="molecule type" value="Genomic_DNA"/>
</dbReference>
<name>A0ABW3JAD1_9HYPH</name>
<dbReference type="SUPFAM" id="SSF52540">
    <property type="entry name" value="P-loop containing nucleoside triphosphate hydrolases"/>
    <property type="match status" value="1"/>
</dbReference>
<keyword evidence="2" id="KW-1185">Reference proteome</keyword>
<dbReference type="Gene3D" id="3.40.50.300">
    <property type="entry name" value="P-loop containing nucleotide triphosphate hydrolases"/>
    <property type="match status" value="1"/>
</dbReference>
<evidence type="ECO:0000313" key="2">
    <source>
        <dbReference type="Proteomes" id="UP001597102"/>
    </source>
</evidence>
<protein>
    <recommendedName>
        <fullName evidence="3">Sulfotransferase domain-containing protein</fullName>
    </recommendedName>
</protein>
<gene>
    <name evidence="1" type="ORF">ACFQ2F_10010</name>
</gene>
<dbReference type="RefSeq" id="WP_379089390.1">
    <property type="nucleotide sequence ID" value="NZ_JBHTJO010000001.1"/>
</dbReference>
<sequence>MIWVASYSRWGNTYLRTVIHDCFGVFVGSQYDDFRWSDKLRSIVGYDNATEAQTDLIKTHEYATGDRKAIYVVRDGRASIVTFYHFLQIFSPNKPELDELLRGEGTQHASWSAYVKSWRHSSNSFTKCMAT</sequence>
<comment type="caution">
    <text evidence="1">The sequence shown here is derived from an EMBL/GenBank/DDBJ whole genome shotgun (WGS) entry which is preliminary data.</text>
</comment>
<reference evidence="2" key="1">
    <citation type="journal article" date="2019" name="Int. J. Syst. Evol. Microbiol.">
        <title>The Global Catalogue of Microorganisms (GCM) 10K type strain sequencing project: providing services to taxonomists for standard genome sequencing and annotation.</title>
        <authorList>
            <consortium name="The Broad Institute Genomics Platform"/>
            <consortium name="The Broad Institute Genome Sequencing Center for Infectious Disease"/>
            <person name="Wu L."/>
            <person name="Ma J."/>
        </authorList>
    </citation>
    <scope>NUCLEOTIDE SEQUENCE [LARGE SCALE GENOMIC DNA]</scope>
    <source>
        <strain evidence="2">CCUG 61697</strain>
    </source>
</reference>
<evidence type="ECO:0000313" key="1">
    <source>
        <dbReference type="EMBL" id="MFD0987428.1"/>
    </source>
</evidence>
<accession>A0ABW3JAD1</accession>